<evidence type="ECO:0000313" key="2">
    <source>
        <dbReference type="Proteomes" id="UP001497700"/>
    </source>
</evidence>
<dbReference type="EMBL" id="MU393524">
    <property type="protein sequence ID" value="KAI4862524.1"/>
    <property type="molecule type" value="Genomic_DNA"/>
</dbReference>
<accession>A0ACB9YT00</accession>
<proteinExistence type="predicted"/>
<comment type="caution">
    <text evidence="1">The sequence shown here is derived from an EMBL/GenBank/DDBJ whole genome shotgun (WGS) entry which is preliminary data.</text>
</comment>
<name>A0ACB9YT00_9PEZI</name>
<protein>
    <submittedName>
        <fullName evidence="1">Uncharacterized protein</fullName>
    </submittedName>
</protein>
<evidence type="ECO:0000313" key="1">
    <source>
        <dbReference type="EMBL" id="KAI4862524.1"/>
    </source>
</evidence>
<sequence>MGKDALPKNWPAGIPYLSGPSYAPHITKSQYQVAKTKTLDLVTEIPRDFPRGPSSLVRIVPIRDPSHPADGQAGLFATKHLSPGSLILPYYGLAHSSVPPHSLAHEQSDYDLWLDRDAGLAVDAEKAGNEARFVNDFRGVATRPNCEFRECWDLRRGERCMAVFVLPAGKNGIKKAVVGIGKGEELLVSYGKGFWGKRRHEGEGEGEGEDRGIYEGHNP</sequence>
<keyword evidence="2" id="KW-1185">Reference proteome</keyword>
<organism evidence="1 2">
    <name type="scientific">Hypoxylon rubiginosum</name>
    <dbReference type="NCBI Taxonomy" id="110542"/>
    <lineage>
        <taxon>Eukaryota</taxon>
        <taxon>Fungi</taxon>
        <taxon>Dikarya</taxon>
        <taxon>Ascomycota</taxon>
        <taxon>Pezizomycotina</taxon>
        <taxon>Sordariomycetes</taxon>
        <taxon>Xylariomycetidae</taxon>
        <taxon>Xylariales</taxon>
        <taxon>Hypoxylaceae</taxon>
        <taxon>Hypoxylon</taxon>
    </lineage>
</organism>
<reference evidence="1 2" key="1">
    <citation type="journal article" date="2022" name="New Phytol.">
        <title>Ecological generalism drives hyperdiversity of secondary metabolite gene clusters in xylarialean endophytes.</title>
        <authorList>
            <person name="Franco M.E.E."/>
            <person name="Wisecaver J.H."/>
            <person name="Arnold A.E."/>
            <person name="Ju Y.M."/>
            <person name="Slot J.C."/>
            <person name="Ahrendt S."/>
            <person name="Moore L.P."/>
            <person name="Eastman K.E."/>
            <person name="Scott K."/>
            <person name="Konkel Z."/>
            <person name="Mondo S.J."/>
            <person name="Kuo A."/>
            <person name="Hayes R.D."/>
            <person name="Haridas S."/>
            <person name="Andreopoulos B."/>
            <person name="Riley R."/>
            <person name="LaButti K."/>
            <person name="Pangilinan J."/>
            <person name="Lipzen A."/>
            <person name="Amirebrahimi M."/>
            <person name="Yan J."/>
            <person name="Adam C."/>
            <person name="Keymanesh K."/>
            <person name="Ng V."/>
            <person name="Louie K."/>
            <person name="Northen T."/>
            <person name="Drula E."/>
            <person name="Henrissat B."/>
            <person name="Hsieh H.M."/>
            <person name="Youens-Clark K."/>
            <person name="Lutzoni F."/>
            <person name="Miadlikowska J."/>
            <person name="Eastwood D.C."/>
            <person name="Hamelin R.C."/>
            <person name="Grigoriev I.V."/>
            <person name="U'Ren J.M."/>
        </authorList>
    </citation>
    <scope>NUCLEOTIDE SEQUENCE [LARGE SCALE GENOMIC DNA]</scope>
    <source>
        <strain evidence="1 2">CBS 119005</strain>
    </source>
</reference>
<dbReference type="Proteomes" id="UP001497700">
    <property type="component" value="Unassembled WGS sequence"/>
</dbReference>
<gene>
    <name evidence="1" type="ORF">F4820DRAFT_430399</name>
</gene>